<dbReference type="EMBL" id="JPKZ01001125">
    <property type="protein sequence ID" value="KHN83869.1"/>
    <property type="molecule type" value="Genomic_DNA"/>
</dbReference>
<organism evidence="7 8">
    <name type="scientific">Toxocara canis</name>
    <name type="common">Canine roundworm</name>
    <dbReference type="NCBI Taxonomy" id="6265"/>
    <lineage>
        <taxon>Eukaryota</taxon>
        <taxon>Metazoa</taxon>
        <taxon>Ecdysozoa</taxon>
        <taxon>Nematoda</taxon>
        <taxon>Chromadorea</taxon>
        <taxon>Rhabditida</taxon>
        <taxon>Spirurina</taxon>
        <taxon>Ascaridomorpha</taxon>
        <taxon>Ascaridoidea</taxon>
        <taxon>Toxocaridae</taxon>
        <taxon>Toxocara</taxon>
    </lineage>
</organism>
<dbReference type="InterPro" id="IPR004843">
    <property type="entry name" value="Calcineurin-like_PHP"/>
</dbReference>
<dbReference type="STRING" id="6265.A0A0B2VRD1"/>
<evidence type="ECO:0000256" key="3">
    <source>
        <dbReference type="ARBA" id="ARBA00022989"/>
    </source>
</evidence>
<feature type="domain" description="Calcineurin-like phosphoesterase" evidence="6">
    <location>
        <begin position="46"/>
        <end position="229"/>
    </location>
</feature>
<dbReference type="OMA" id="DRYLAWY"/>
<name>A0A0B2VRD1_TOXCA</name>
<evidence type="ECO:0000256" key="2">
    <source>
        <dbReference type="ARBA" id="ARBA00022692"/>
    </source>
</evidence>
<dbReference type="Gene3D" id="3.60.21.10">
    <property type="match status" value="1"/>
</dbReference>
<dbReference type="AlphaFoldDB" id="A0A0B2VRD1"/>
<keyword evidence="4 5" id="KW-0472">Membrane</keyword>
<dbReference type="Proteomes" id="UP000031036">
    <property type="component" value="Unassembled WGS sequence"/>
</dbReference>
<keyword evidence="3 5" id="KW-1133">Transmembrane helix</keyword>
<feature type="transmembrane region" description="Helical" evidence="5">
    <location>
        <begin position="312"/>
        <end position="330"/>
    </location>
</feature>
<dbReference type="GO" id="GO:0016020">
    <property type="term" value="C:membrane"/>
    <property type="evidence" value="ECO:0007669"/>
    <property type="project" value="UniProtKB-SubCell"/>
</dbReference>
<dbReference type="GO" id="GO:0005783">
    <property type="term" value="C:endoplasmic reticulum"/>
    <property type="evidence" value="ECO:0007669"/>
    <property type="project" value="TreeGrafter"/>
</dbReference>
<comment type="caution">
    <text evidence="7">The sequence shown here is derived from an EMBL/GenBank/DDBJ whole genome shotgun (WGS) entry which is preliminary data.</text>
</comment>
<evidence type="ECO:0000256" key="1">
    <source>
        <dbReference type="ARBA" id="ARBA00004141"/>
    </source>
</evidence>
<dbReference type="OrthoDB" id="5977743at2759"/>
<evidence type="ECO:0000256" key="5">
    <source>
        <dbReference type="SAM" id="Phobius"/>
    </source>
</evidence>
<evidence type="ECO:0000313" key="7">
    <source>
        <dbReference type="EMBL" id="KHN83869.1"/>
    </source>
</evidence>
<sequence length="363" mass="41956">MLMCRRRVALFFTIQLFTIIWNEWVTWTWSELLWNVQSASEDHEVRFLVVADPQLIGYWEERHLFPDLTRWDADRYLRKGFVRALRASGADVVVFLGDLMNEGVHMSKSEFELSVARFENIFHIPDHVQKIYVPGDNDVGGEHERVLPYLVGRFANHFVSNFNARSLGLGSLNFVHVNSFNGATDVIWNGSTSLTVVLSHLPILRFRGLVQQLRQMLFPTLILSAHDHVANFYEEHRHSSRHYTRVPLIEVGPVAATVGQDAKLVEFQTATCNYRMGVANMAYGLMSFVKNNATQEQSFRVRYAALWLPRRFYQLGVYITVFVFSLYISLKTNFITYTLIPRHLLFHHPAVSSKFHSNILSCV</sequence>
<comment type="subcellular location">
    <subcellularLocation>
        <location evidence="1">Membrane</location>
        <topology evidence="1">Multi-pass membrane protein</topology>
    </subcellularLocation>
</comment>
<proteinExistence type="predicted"/>
<dbReference type="PANTHER" id="PTHR13315:SF4">
    <property type="entry name" value="METALLOPHOSPHOESTERASE, ISOFORM E"/>
    <property type="match status" value="1"/>
</dbReference>
<keyword evidence="8" id="KW-1185">Reference proteome</keyword>
<evidence type="ECO:0000259" key="6">
    <source>
        <dbReference type="Pfam" id="PF00149"/>
    </source>
</evidence>
<protein>
    <submittedName>
        <fullName evidence="7">Metallophosphoesterase 1-like protein</fullName>
    </submittedName>
</protein>
<accession>A0A0B2VRD1</accession>
<dbReference type="InterPro" id="IPR029052">
    <property type="entry name" value="Metallo-depent_PP-like"/>
</dbReference>
<dbReference type="PANTHER" id="PTHR13315">
    <property type="entry name" value="METALLO PHOSPHOESTERASE RELATED"/>
    <property type="match status" value="1"/>
</dbReference>
<gene>
    <name evidence="7" type="ORF">Tcan_18536</name>
</gene>
<dbReference type="GO" id="GO:0006506">
    <property type="term" value="P:GPI anchor biosynthetic process"/>
    <property type="evidence" value="ECO:0007669"/>
    <property type="project" value="InterPro"/>
</dbReference>
<evidence type="ECO:0000256" key="4">
    <source>
        <dbReference type="ARBA" id="ARBA00023136"/>
    </source>
</evidence>
<dbReference type="InterPro" id="IPR033308">
    <property type="entry name" value="PGAP5/Cdc1/Ted1"/>
</dbReference>
<keyword evidence="2 5" id="KW-0812">Transmembrane</keyword>
<reference evidence="7 8" key="1">
    <citation type="submission" date="2014-11" db="EMBL/GenBank/DDBJ databases">
        <title>Genetic blueprint of the zoonotic pathogen Toxocara canis.</title>
        <authorList>
            <person name="Zhu X.-Q."/>
            <person name="Korhonen P.K."/>
            <person name="Cai H."/>
            <person name="Young N.D."/>
            <person name="Nejsum P."/>
            <person name="von Samson-Himmelstjerna G."/>
            <person name="Boag P.R."/>
            <person name="Tan P."/>
            <person name="Li Q."/>
            <person name="Min J."/>
            <person name="Yang Y."/>
            <person name="Wang X."/>
            <person name="Fang X."/>
            <person name="Hall R.S."/>
            <person name="Hofmann A."/>
            <person name="Sternberg P.W."/>
            <person name="Jex A.R."/>
            <person name="Gasser R.B."/>
        </authorList>
    </citation>
    <scope>NUCLEOTIDE SEQUENCE [LARGE SCALE GENOMIC DNA]</scope>
    <source>
        <strain evidence="7">PN_DK_2014</strain>
    </source>
</reference>
<dbReference type="SUPFAM" id="SSF56300">
    <property type="entry name" value="Metallo-dependent phosphatases"/>
    <property type="match status" value="1"/>
</dbReference>
<evidence type="ECO:0000313" key="8">
    <source>
        <dbReference type="Proteomes" id="UP000031036"/>
    </source>
</evidence>
<dbReference type="Pfam" id="PF00149">
    <property type="entry name" value="Metallophos"/>
    <property type="match status" value="1"/>
</dbReference>
<dbReference type="GO" id="GO:0016787">
    <property type="term" value="F:hydrolase activity"/>
    <property type="evidence" value="ECO:0007669"/>
    <property type="project" value="InterPro"/>
</dbReference>